<sequence>MLALYQMTISSKPLFLTFLFFGCGLFSLDAQILKKPIPDKLVILTFDDAPASHYSVVAPLLKQYGFEGTFFVCEFPPNSKDNTLYMNWRQIQALDQLGFEIGNHTHTHANVSKLTQEEFDAQLAYVEHKSDSLEIQTITNFAYPGYGLNEKALKYLKERNYHFARAGGSRAYDPLTDHPYLIPSWATEESNKTEIIQALEQAKNGQIVVLTIHGVPDIEHPWVNTPIDLFQEYLDYLKEHDFQVISMRGLEEYVDFEQAMIQLSPDYSKKLTN</sequence>
<organism evidence="4 5">
    <name type="scientific">Algoriphagus halophilus</name>
    <dbReference type="NCBI Taxonomy" id="226505"/>
    <lineage>
        <taxon>Bacteria</taxon>
        <taxon>Pseudomonadati</taxon>
        <taxon>Bacteroidota</taxon>
        <taxon>Cytophagia</taxon>
        <taxon>Cytophagales</taxon>
        <taxon>Cyclobacteriaceae</taxon>
        <taxon>Algoriphagus</taxon>
    </lineage>
</organism>
<dbReference type="GO" id="GO:0005975">
    <property type="term" value="P:carbohydrate metabolic process"/>
    <property type="evidence" value="ECO:0007669"/>
    <property type="project" value="InterPro"/>
</dbReference>
<evidence type="ECO:0000256" key="2">
    <source>
        <dbReference type="ARBA" id="ARBA00022729"/>
    </source>
</evidence>
<dbReference type="Pfam" id="PF01522">
    <property type="entry name" value="Polysacc_deac_1"/>
    <property type="match status" value="1"/>
</dbReference>
<dbReference type="RefSeq" id="WP_234982064.1">
    <property type="nucleotide sequence ID" value="NZ_FSRC01000001.1"/>
</dbReference>
<dbReference type="SUPFAM" id="SSF88713">
    <property type="entry name" value="Glycoside hydrolase/deacetylase"/>
    <property type="match status" value="1"/>
</dbReference>
<dbReference type="GO" id="GO:0016810">
    <property type="term" value="F:hydrolase activity, acting on carbon-nitrogen (but not peptide) bonds"/>
    <property type="evidence" value="ECO:0007669"/>
    <property type="project" value="InterPro"/>
</dbReference>
<dbReference type="InterPro" id="IPR002509">
    <property type="entry name" value="NODB_dom"/>
</dbReference>
<comment type="subcellular location">
    <subcellularLocation>
        <location evidence="1">Secreted</location>
    </subcellularLocation>
</comment>
<dbReference type="CDD" id="cd10918">
    <property type="entry name" value="CE4_NodB_like_5s_6s"/>
    <property type="match status" value="1"/>
</dbReference>
<name>A0A1N6D7Y4_9BACT</name>
<evidence type="ECO:0000256" key="1">
    <source>
        <dbReference type="ARBA" id="ARBA00004613"/>
    </source>
</evidence>
<evidence type="ECO:0000259" key="3">
    <source>
        <dbReference type="PROSITE" id="PS51677"/>
    </source>
</evidence>
<dbReference type="InterPro" id="IPR011330">
    <property type="entry name" value="Glyco_hydro/deAcase_b/a-brl"/>
</dbReference>
<evidence type="ECO:0000313" key="4">
    <source>
        <dbReference type="EMBL" id="SIN66931.1"/>
    </source>
</evidence>
<accession>A0A1N6D7Y4</accession>
<proteinExistence type="predicted"/>
<dbReference type="GO" id="GO:0005576">
    <property type="term" value="C:extracellular region"/>
    <property type="evidence" value="ECO:0007669"/>
    <property type="project" value="UniProtKB-SubCell"/>
</dbReference>
<dbReference type="Proteomes" id="UP000185221">
    <property type="component" value="Unassembled WGS sequence"/>
</dbReference>
<dbReference type="InterPro" id="IPR051398">
    <property type="entry name" value="Polysacch_Deacetylase"/>
</dbReference>
<dbReference type="STRING" id="226505.SAMN05444394_0446"/>
<gene>
    <name evidence="4" type="ORF">SAMN05444394_0446</name>
</gene>
<protein>
    <submittedName>
        <fullName evidence="4">Peptidoglycan/xylan/chitin deacetylase, PgdA/CDA1 family</fullName>
    </submittedName>
</protein>
<dbReference type="PANTHER" id="PTHR34216:SF3">
    <property type="entry name" value="POLY-BETA-1,6-N-ACETYL-D-GLUCOSAMINE N-DEACETYLASE"/>
    <property type="match status" value="1"/>
</dbReference>
<dbReference type="PANTHER" id="PTHR34216">
    <property type="match status" value="1"/>
</dbReference>
<keyword evidence="5" id="KW-1185">Reference proteome</keyword>
<evidence type="ECO:0000313" key="5">
    <source>
        <dbReference type="Proteomes" id="UP000185221"/>
    </source>
</evidence>
<dbReference type="Gene3D" id="3.20.20.370">
    <property type="entry name" value="Glycoside hydrolase/deacetylase"/>
    <property type="match status" value="2"/>
</dbReference>
<dbReference type="EMBL" id="FSRC01000001">
    <property type="protein sequence ID" value="SIN66931.1"/>
    <property type="molecule type" value="Genomic_DNA"/>
</dbReference>
<dbReference type="AlphaFoldDB" id="A0A1N6D7Y4"/>
<keyword evidence="2" id="KW-0732">Signal</keyword>
<feature type="domain" description="NodB homology" evidence="3">
    <location>
        <begin position="40"/>
        <end position="245"/>
    </location>
</feature>
<dbReference type="PROSITE" id="PS51677">
    <property type="entry name" value="NODB"/>
    <property type="match status" value="1"/>
</dbReference>
<reference evidence="5" key="1">
    <citation type="submission" date="2016-11" db="EMBL/GenBank/DDBJ databases">
        <authorList>
            <person name="Varghese N."/>
            <person name="Submissions S."/>
        </authorList>
    </citation>
    <scope>NUCLEOTIDE SEQUENCE [LARGE SCALE GENOMIC DNA]</scope>
    <source>
        <strain evidence="5">DSM 15292</strain>
    </source>
</reference>